<reference evidence="1 2" key="2">
    <citation type="submission" date="2018-11" db="EMBL/GenBank/DDBJ databases">
        <authorList>
            <consortium name="Pathogen Informatics"/>
        </authorList>
    </citation>
    <scope>NUCLEOTIDE SEQUENCE [LARGE SCALE GENOMIC DNA]</scope>
    <source>
        <strain evidence="1 2">Egypt</strain>
    </source>
</reference>
<proteinExistence type="predicted"/>
<dbReference type="EMBL" id="UZAN01076695">
    <property type="protein sequence ID" value="VDP96027.1"/>
    <property type="molecule type" value="Genomic_DNA"/>
</dbReference>
<dbReference type="GO" id="GO:0000932">
    <property type="term" value="C:P-body"/>
    <property type="evidence" value="ECO:0007669"/>
    <property type="project" value="TreeGrafter"/>
</dbReference>
<dbReference type="WBParaSite" id="ECPE_0001833901-mRNA-1">
    <property type="protein sequence ID" value="ECPE_0001833901-mRNA-1"/>
    <property type="gene ID" value="ECPE_0001833901"/>
</dbReference>
<evidence type="ECO:0000313" key="1">
    <source>
        <dbReference type="EMBL" id="VDP96027.1"/>
    </source>
</evidence>
<protein>
    <submittedName>
        <fullName evidence="3">Nudix hydrolase domain-containing protein</fullName>
    </submittedName>
</protein>
<dbReference type="Gene3D" id="3.90.79.10">
    <property type="entry name" value="Nucleoside Triphosphate Pyrophosphohydrolase"/>
    <property type="match status" value="1"/>
</dbReference>
<evidence type="ECO:0000313" key="2">
    <source>
        <dbReference type="Proteomes" id="UP000272942"/>
    </source>
</evidence>
<accession>A0A183BGF4</accession>
<dbReference type="GO" id="GO:0000290">
    <property type="term" value="P:deadenylation-dependent decapping of nuclear-transcribed mRNA"/>
    <property type="evidence" value="ECO:0007669"/>
    <property type="project" value="TreeGrafter"/>
</dbReference>
<evidence type="ECO:0000313" key="3">
    <source>
        <dbReference type="WBParaSite" id="ECPE_0001833901-mRNA-1"/>
    </source>
</evidence>
<reference evidence="3" key="1">
    <citation type="submission" date="2016-06" db="UniProtKB">
        <authorList>
            <consortium name="WormBaseParasite"/>
        </authorList>
    </citation>
    <scope>IDENTIFICATION</scope>
</reference>
<dbReference type="AlphaFoldDB" id="A0A183BGF4"/>
<gene>
    <name evidence="1" type="ORF">ECPE_LOCUS18289</name>
</gene>
<dbReference type="PANTHER" id="PTHR23114">
    <property type="entry name" value="M7GPPPN-MRNA HYDROLASE"/>
    <property type="match status" value="1"/>
</dbReference>
<name>A0A183BGF4_9TREM</name>
<organism evidence="3">
    <name type="scientific">Echinostoma caproni</name>
    <dbReference type="NCBI Taxonomy" id="27848"/>
    <lineage>
        <taxon>Eukaryota</taxon>
        <taxon>Metazoa</taxon>
        <taxon>Spiralia</taxon>
        <taxon>Lophotrochozoa</taxon>
        <taxon>Platyhelminthes</taxon>
        <taxon>Trematoda</taxon>
        <taxon>Digenea</taxon>
        <taxon>Plagiorchiida</taxon>
        <taxon>Echinostomata</taxon>
        <taxon>Echinostomatoidea</taxon>
        <taxon>Echinostomatidae</taxon>
        <taxon>Echinostoma</taxon>
    </lineage>
</organism>
<dbReference type="Proteomes" id="UP000272942">
    <property type="component" value="Unassembled WGS sequence"/>
</dbReference>
<sequence length="120" mass="14529">MHWIFGAHNLWIDHLRLLEYNHRDLLMVHWSCWVQYILYVEYRIDPSLYIDRSIGGTLRRAFIIENMPRISRLQPATKNEIEAITWFNLNDLPTHVHDKTPIEKLNTRPNCFFLVVPFIR</sequence>
<dbReference type="OrthoDB" id="18996at2759"/>
<keyword evidence="2" id="KW-1185">Reference proteome</keyword>
<dbReference type="PANTHER" id="PTHR23114:SF17">
    <property type="entry name" value="M7GPPPN-MRNA HYDROLASE"/>
    <property type="match status" value="1"/>
</dbReference>